<gene>
    <name evidence="1" type="ORF">CWC19_06015</name>
</gene>
<reference evidence="1 2" key="1">
    <citation type="submission" date="2018-01" db="EMBL/GenBank/DDBJ databases">
        <authorList>
            <person name="Paulsen S."/>
            <person name="Gram L.K."/>
        </authorList>
    </citation>
    <scope>NUCLEOTIDE SEQUENCE [LARGE SCALE GENOMIC DNA]</scope>
    <source>
        <strain evidence="1 2">S3790</strain>
    </source>
</reference>
<dbReference type="Proteomes" id="UP000307217">
    <property type="component" value="Unassembled WGS sequence"/>
</dbReference>
<protein>
    <submittedName>
        <fullName evidence="1">Uncharacterized protein</fullName>
    </submittedName>
</protein>
<dbReference type="AlphaFoldDB" id="A0A5S3VBA3"/>
<dbReference type="InterPro" id="IPR021730">
    <property type="entry name" value="YdbH"/>
</dbReference>
<sequence>MVLKRWHMWVTVSLLMLSCLYGYKHALVRAAVNQFVLPPAFSITCLSWSFNALNKIEITELCVEHDEFFARVSDVIASLSEVNVTKMHIKHRLKASASGRGQARPLNIPLLANRPLLNIDNIIVTSEALADPLSFSLQETVLNEFVLAGDIHAQLSLAGSSLTTSIELISPLLQRYSAPYLNSLKGKLLLTYDGMSAQIYADIQAVSAYLKPQCRANTQVSGSLSAEVDLQAPVALIDLSQMQTKVTFNECQSGVPEAYIGYVQSTLDQPYVITLPNQLVMTPSTMIVPKVIATNASSDEITIQNFQMQLASMDLDFVGRWHHYSDTLGQLTNDVTIKVQDRQFTSEHQIRFQAPQVAVNNRVFHENTFQAQLTVASDLAFDRVSISGSGEAHSNRATEVDSQFDAGNLAFDFSGVYAEQYQLEANFTLISDAITVQDNQLDDLVIEAGLSIDAQQQLDISVRSSAAQLHLPMGQIDTIKQQFELRSQFDIDELKSGDLSIEINGNTRIDALLLAGIRADNITVETQGHFNRTLSLEHIVEYADLSVLLEHQLLSQRHPFTITVAEQPIQSLQPLLIGIAPKLQLSSGTINGKIHGDIHTQDASFSAELSDASVLYDSHYVENIITAFSGELSSGEINIIDSKLKIEQVRSGAVLSNLSADYMLNAQGAIVSNITANVFNGQVFLPQFALFLEQQDLEVLLSNLDLGMLAEAGRDAGITLSGKVSGKLPISLNYGAVSIQNGQLYNVDVGQLLVQNNASVDALKAQQPSLETVIGLLDNLTVNTLISDVNLTPDGWLTLGVKITGENEAQAQPVNFNYTHSENIFTLFRALRLSDEITQRVEQALTKSE</sequence>
<organism evidence="1 2">
    <name type="scientific">Pseudoalteromonas aurantia</name>
    <dbReference type="NCBI Taxonomy" id="43654"/>
    <lineage>
        <taxon>Bacteria</taxon>
        <taxon>Pseudomonadati</taxon>
        <taxon>Pseudomonadota</taxon>
        <taxon>Gammaproteobacteria</taxon>
        <taxon>Alteromonadales</taxon>
        <taxon>Pseudoalteromonadaceae</taxon>
        <taxon>Pseudoalteromonas</taxon>
    </lineage>
</organism>
<accession>A0A5S3VBA3</accession>
<evidence type="ECO:0000313" key="2">
    <source>
        <dbReference type="Proteomes" id="UP000307217"/>
    </source>
</evidence>
<evidence type="ECO:0000313" key="1">
    <source>
        <dbReference type="EMBL" id="TMO69272.1"/>
    </source>
</evidence>
<proteinExistence type="predicted"/>
<dbReference type="OrthoDB" id="5596796at2"/>
<dbReference type="Pfam" id="PF11739">
    <property type="entry name" value="YdbH-like"/>
    <property type="match status" value="1"/>
</dbReference>
<dbReference type="RefSeq" id="WP_138590912.1">
    <property type="nucleotide sequence ID" value="NZ_PNBX01000022.1"/>
</dbReference>
<comment type="caution">
    <text evidence="1">The sequence shown here is derived from an EMBL/GenBank/DDBJ whole genome shotgun (WGS) entry which is preliminary data.</text>
</comment>
<reference evidence="2" key="2">
    <citation type="submission" date="2019-06" db="EMBL/GenBank/DDBJ databases">
        <title>Co-occurence of chitin degradation, pigmentation and bioactivity in marine Pseudoalteromonas.</title>
        <authorList>
            <person name="Sonnenschein E.C."/>
            <person name="Bech P.K."/>
        </authorList>
    </citation>
    <scope>NUCLEOTIDE SEQUENCE [LARGE SCALE GENOMIC DNA]</scope>
    <source>
        <strain evidence="2">S3790</strain>
    </source>
</reference>
<dbReference type="PROSITE" id="PS51257">
    <property type="entry name" value="PROKAR_LIPOPROTEIN"/>
    <property type="match status" value="1"/>
</dbReference>
<name>A0A5S3VBA3_9GAMM</name>
<dbReference type="EMBL" id="PNBX01000022">
    <property type="protein sequence ID" value="TMO69272.1"/>
    <property type="molecule type" value="Genomic_DNA"/>
</dbReference>